<keyword evidence="3" id="KW-1185">Reference proteome</keyword>
<accession>A0A542YI41</accession>
<sequence>MKPLDSCPRAFSECAPLYNDPVAGDAVPIPAVTASDFVSFRPSAGTILMEPARVAVVGLETNFYTDALTHTRDGILLEQPAGARFTPYSYRWDYGDGQGATVNAAGAPWAQQRLGEFDRTTTSHSYERRGEYTVTLTVYYSIEARYASETDWWPVRGALAVDSDPITLTAVSVKTVLVADDCNANPQGVGCRAS</sequence>
<protein>
    <recommendedName>
        <fullName evidence="1">PKD domain-containing protein</fullName>
    </recommendedName>
</protein>
<dbReference type="PROSITE" id="PS50093">
    <property type="entry name" value="PKD"/>
    <property type="match status" value="1"/>
</dbReference>
<dbReference type="InterPro" id="IPR000601">
    <property type="entry name" value="PKD_dom"/>
</dbReference>
<dbReference type="SUPFAM" id="SSF49299">
    <property type="entry name" value="PKD domain"/>
    <property type="match status" value="1"/>
</dbReference>
<dbReference type="GO" id="GO:0005975">
    <property type="term" value="P:carbohydrate metabolic process"/>
    <property type="evidence" value="ECO:0007669"/>
    <property type="project" value="UniProtKB-ARBA"/>
</dbReference>
<dbReference type="AlphaFoldDB" id="A0A542YI41"/>
<dbReference type="Gene3D" id="2.60.40.10">
    <property type="entry name" value="Immunoglobulins"/>
    <property type="match status" value="1"/>
</dbReference>
<dbReference type="Pfam" id="PF00801">
    <property type="entry name" value="PKD"/>
    <property type="match status" value="1"/>
</dbReference>
<evidence type="ECO:0000313" key="3">
    <source>
        <dbReference type="Proteomes" id="UP000317998"/>
    </source>
</evidence>
<dbReference type="CDD" id="cd00146">
    <property type="entry name" value="PKD"/>
    <property type="match status" value="1"/>
</dbReference>
<dbReference type="InterPro" id="IPR013783">
    <property type="entry name" value="Ig-like_fold"/>
</dbReference>
<reference evidence="2 3" key="1">
    <citation type="submission" date="2019-06" db="EMBL/GenBank/DDBJ databases">
        <title>Sequencing the genomes of 1000 actinobacteria strains.</title>
        <authorList>
            <person name="Klenk H.-P."/>
        </authorList>
    </citation>
    <scope>NUCLEOTIDE SEQUENCE [LARGE SCALE GENOMIC DNA]</scope>
    <source>
        <strain evidence="2 3">DSM 26477</strain>
    </source>
</reference>
<dbReference type="Proteomes" id="UP000317998">
    <property type="component" value="Unassembled WGS sequence"/>
</dbReference>
<feature type="domain" description="PKD" evidence="1">
    <location>
        <begin position="86"/>
        <end position="138"/>
    </location>
</feature>
<comment type="caution">
    <text evidence="2">The sequence shown here is derived from an EMBL/GenBank/DDBJ whole genome shotgun (WGS) entry which is preliminary data.</text>
</comment>
<dbReference type="EMBL" id="VFOM01000001">
    <property type="protein sequence ID" value="TQL47770.1"/>
    <property type="molecule type" value="Genomic_DNA"/>
</dbReference>
<evidence type="ECO:0000259" key="1">
    <source>
        <dbReference type="PROSITE" id="PS50093"/>
    </source>
</evidence>
<name>A0A542YI41_9MICO</name>
<proteinExistence type="predicted"/>
<organism evidence="2 3">
    <name type="scientific">Homoserinimonas aerilata</name>
    <dbReference type="NCBI Taxonomy" id="1162970"/>
    <lineage>
        <taxon>Bacteria</taxon>
        <taxon>Bacillati</taxon>
        <taxon>Actinomycetota</taxon>
        <taxon>Actinomycetes</taxon>
        <taxon>Micrococcales</taxon>
        <taxon>Microbacteriaceae</taxon>
        <taxon>Homoserinimonas</taxon>
    </lineage>
</organism>
<dbReference type="InterPro" id="IPR035986">
    <property type="entry name" value="PKD_dom_sf"/>
</dbReference>
<gene>
    <name evidence="2" type="ORF">FB562_0840</name>
</gene>
<evidence type="ECO:0000313" key="2">
    <source>
        <dbReference type="EMBL" id="TQL47770.1"/>
    </source>
</evidence>